<accession>A0A0G4PV83</accession>
<reference evidence="2 3" key="1">
    <citation type="journal article" date="2014" name="Nat. Commun.">
        <title>Multiple recent horizontal transfers of a large genomic region in cheese making fungi.</title>
        <authorList>
            <person name="Cheeseman K."/>
            <person name="Ropars J."/>
            <person name="Renault P."/>
            <person name="Dupont J."/>
            <person name="Gouzy J."/>
            <person name="Branca A."/>
            <person name="Abraham A.L."/>
            <person name="Ceppi M."/>
            <person name="Conseiller E."/>
            <person name="Debuchy R."/>
            <person name="Malagnac F."/>
            <person name="Goarin A."/>
            <person name="Silar P."/>
            <person name="Lacoste S."/>
            <person name="Sallet E."/>
            <person name="Bensimon A."/>
            <person name="Giraud T."/>
            <person name="Brygoo Y."/>
        </authorList>
    </citation>
    <scope>NUCLEOTIDE SEQUENCE [LARGE SCALE GENOMIC DNA]</scope>
    <source>
        <strain evidence="3">FM 013</strain>
    </source>
</reference>
<dbReference type="Proteomes" id="UP000053732">
    <property type="component" value="Unassembled WGS sequence"/>
</dbReference>
<dbReference type="EMBL" id="HG793176">
    <property type="protein sequence ID" value="CRL30052.1"/>
    <property type="molecule type" value="Genomic_DNA"/>
</dbReference>
<sequence length="161" mass="18705">MSQHHIIRDDSSSVYSRPIDSPKVSLTSRAASTLPAKHELPEINSLDHQIAMARGSTMALETTRVRLQSSKSEHRRSLPELRSEKLRQLGQQKMIEAIQDLTPQSYFEPDATSVRNLNILQAIRHLRERLEKSRVQEARAEQNWKSQWDPCRIWDPTSRWI</sequence>
<name>A0A0G4PV83_PENC3</name>
<feature type="region of interest" description="Disordered" evidence="1">
    <location>
        <begin position="1"/>
        <end position="22"/>
    </location>
</feature>
<gene>
    <name evidence="2" type="ORF">PCAMFM013_S043g000047</name>
</gene>
<proteinExistence type="predicted"/>
<protein>
    <submittedName>
        <fullName evidence="2">Str. FM013</fullName>
    </submittedName>
</protein>
<organism evidence="2 3">
    <name type="scientific">Penicillium camemberti (strain FM 013)</name>
    <dbReference type="NCBI Taxonomy" id="1429867"/>
    <lineage>
        <taxon>Eukaryota</taxon>
        <taxon>Fungi</taxon>
        <taxon>Dikarya</taxon>
        <taxon>Ascomycota</taxon>
        <taxon>Pezizomycotina</taxon>
        <taxon>Eurotiomycetes</taxon>
        <taxon>Eurotiomycetidae</taxon>
        <taxon>Eurotiales</taxon>
        <taxon>Aspergillaceae</taxon>
        <taxon>Penicillium</taxon>
    </lineage>
</organism>
<keyword evidence="3" id="KW-1185">Reference proteome</keyword>
<evidence type="ECO:0000256" key="1">
    <source>
        <dbReference type="SAM" id="MobiDB-lite"/>
    </source>
</evidence>
<evidence type="ECO:0000313" key="2">
    <source>
        <dbReference type="EMBL" id="CRL30052.1"/>
    </source>
</evidence>
<feature type="compositionally biased region" description="Basic and acidic residues" evidence="1">
    <location>
        <begin position="1"/>
        <end position="11"/>
    </location>
</feature>
<dbReference type="AlphaFoldDB" id="A0A0G4PV83"/>
<evidence type="ECO:0000313" key="3">
    <source>
        <dbReference type="Proteomes" id="UP000053732"/>
    </source>
</evidence>